<dbReference type="AlphaFoldDB" id="A0A0F9KNZ9"/>
<name>A0A0F9KNZ9_9ZZZZ</name>
<organism evidence="1">
    <name type="scientific">marine sediment metagenome</name>
    <dbReference type="NCBI Taxonomy" id="412755"/>
    <lineage>
        <taxon>unclassified sequences</taxon>
        <taxon>metagenomes</taxon>
        <taxon>ecological metagenomes</taxon>
    </lineage>
</organism>
<proteinExistence type="predicted"/>
<protein>
    <submittedName>
        <fullName evidence="1">Uncharacterized protein</fullName>
    </submittedName>
</protein>
<reference evidence="1" key="1">
    <citation type="journal article" date="2015" name="Nature">
        <title>Complex archaea that bridge the gap between prokaryotes and eukaryotes.</title>
        <authorList>
            <person name="Spang A."/>
            <person name="Saw J.H."/>
            <person name="Jorgensen S.L."/>
            <person name="Zaremba-Niedzwiedzka K."/>
            <person name="Martijn J."/>
            <person name="Lind A.E."/>
            <person name="van Eijk R."/>
            <person name="Schleper C."/>
            <person name="Guy L."/>
            <person name="Ettema T.J."/>
        </authorList>
    </citation>
    <scope>NUCLEOTIDE SEQUENCE</scope>
</reference>
<accession>A0A0F9KNZ9</accession>
<dbReference type="EMBL" id="LAZR01007677">
    <property type="protein sequence ID" value="KKM83678.1"/>
    <property type="molecule type" value="Genomic_DNA"/>
</dbReference>
<sequence length="118" mass="13292">MIYHLKAMEDEDFQLEVEGDALHSTTFGCPIRYISPRLDGSITVAFETTPGRVDREAYPSKKPKQGTLWVQSRQDLKVFTTPYRSSSKNTSETIWTAPPLVIKATIGEPQPANSFKED</sequence>
<comment type="caution">
    <text evidence="1">The sequence shown here is derived from an EMBL/GenBank/DDBJ whole genome shotgun (WGS) entry which is preliminary data.</text>
</comment>
<gene>
    <name evidence="1" type="ORF">LCGC14_1306900</name>
</gene>
<evidence type="ECO:0000313" key="1">
    <source>
        <dbReference type="EMBL" id="KKM83678.1"/>
    </source>
</evidence>